<protein>
    <recommendedName>
        <fullName evidence="8">DDE Tnp4 domain-containing protein</fullName>
    </recommendedName>
</protein>
<evidence type="ECO:0000256" key="2">
    <source>
        <dbReference type="ARBA" id="ARBA00004123"/>
    </source>
</evidence>
<evidence type="ECO:0000256" key="7">
    <source>
        <dbReference type="ARBA" id="ARBA00023242"/>
    </source>
</evidence>
<evidence type="ECO:0000313" key="9">
    <source>
        <dbReference type="Ensembl" id="ENSLLEP00000004185.1"/>
    </source>
</evidence>
<comment type="cofactor">
    <cofactor evidence="1">
        <name>a divalent metal cation</name>
        <dbReference type="ChEBI" id="CHEBI:60240"/>
    </cofactor>
</comment>
<accession>A0A8C5LRV2</accession>
<keyword evidence="5" id="KW-0479">Metal-binding</keyword>
<name>A0A8C5LRV2_9ANUR</name>
<evidence type="ECO:0000256" key="4">
    <source>
        <dbReference type="ARBA" id="ARBA00022722"/>
    </source>
</evidence>
<comment type="similarity">
    <text evidence="3">Belongs to the HARBI1 family.</text>
</comment>
<keyword evidence="7" id="KW-0539">Nucleus</keyword>
<dbReference type="InterPro" id="IPR045249">
    <property type="entry name" value="HARBI1-like"/>
</dbReference>
<evidence type="ECO:0000256" key="3">
    <source>
        <dbReference type="ARBA" id="ARBA00006958"/>
    </source>
</evidence>
<dbReference type="GO" id="GO:0046872">
    <property type="term" value="F:metal ion binding"/>
    <property type="evidence" value="ECO:0007669"/>
    <property type="project" value="UniProtKB-KW"/>
</dbReference>
<dbReference type="InterPro" id="IPR027806">
    <property type="entry name" value="HARBI1_dom"/>
</dbReference>
<dbReference type="GO" id="GO:0004518">
    <property type="term" value="F:nuclease activity"/>
    <property type="evidence" value="ECO:0007669"/>
    <property type="project" value="UniProtKB-KW"/>
</dbReference>
<dbReference type="OrthoDB" id="1912480at2759"/>
<keyword evidence="10" id="KW-1185">Reference proteome</keyword>
<keyword evidence="6" id="KW-0378">Hydrolase</keyword>
<dbReference type="GeneTree" id="ENSGT00940000164115"/>
<dbReference type="GO" id="GO:0016787">
    <property type="term" value="F:hydrolase activity"/>
    <property type="evidence" value="ECO:0007669"/>
    <property type="project" value="UniProtKB-KW"/>
</dbReference>
<evidence type="ECO:0000256" key="1">
    <source>
        <dbReference type="ARBA" id="ARBA00001968"/>
    </source>
</evidence>
<dbReference type="Ensembl" id="ENSLLET00000004380.1">
    <property type="protein sequence ID" value="ENSLLEP00000004185.1"/>
    <property type="gene ID" value="ENSLLEG00000002713.1"/>
</dbReference>
<evidence type="ECO:0000256" key="6">
    <source>
        <dbReference type="ARBA" id="ARBA00022801"/>
    </source>
</evidence>
<dbReference type="PANTHER" id="PTHR22930">
    <property type="match status" value="1"/>
</dbReference>
<reference evidence="9" key="2">
    <citation type="submission" date="2025-09" db="UniProtKB">
        <authorList>
            <consortium name="Ensembl"/>
        </authorList>
    </citation>
    <scope>IDENTIFICATION</scope>
</reference>
<dbReference type="AlphaFoldDB" id="A0A8C5LRV2"/>
<proteinExistence type="inferred from homology"/>
<dbReference type="PANTHER" id="PTHR22930:SF269">
    <property type="entry name" value="NUCLEASE HARBI1-LIKE PROTEIN"/>
    <property type="match status" value="1"/>
</dbReference>
<evidence type="ECO:0000313" key="10">
    <source>
        <dbReference type="Proteomes" id="UP000694569"/>
    </source>
</evidence>
<evidence type="ECO:0000256" key="5">
    <source>
        <dbReference type="ARBA" id="ARBA00022723"/>
    </source>
</evidence>
<evidence type="ECO:0000259" key="8">
    <source>
        <dbReference type="Pfam" id="PF13359"/>
    </source>
</evidence>
<dbReference type="Pfam" id="PF13359">
    <property type="entry name" value="DDE_Tnp_4"/>
    <property type="match status" value="1"/>
</dbReference>
<feature type="domain" description="DDE Tnp4" evidence="8">
    <location>
        <begin position="173"/>
        <end position="336"/>
    </location>
</feature>
<organism evidence="9 10">
    <name type="scientific">Leptobrachium leishanense</name>
    <name type="common">Leishan spiny toad</name>
    <dbReference type="NCBI Taxonomy" id="445787"/>
    <lineage>
        <taxon>Eukaryota</taxon>
        <taxon>Metazoa</taxon>
        <taxon>Chordata</taxon>
        <taxon>Craniata</taxon>
        <taxon>Vertebrata</taxon>
        <taxon>Euteleostomi</taxon>
        <taxon>Amphibia</taxon>
        <taxon>Batrachia</taxon>
        <taxon>Anura</taxon>
        <taxon>Pelobatoidea</taxon>
        <taxon>Megophryidae</taxon>
        <taxon>Leptobrachium</taxon>
    </lineage>
</organism>
<dbReference type="Proteomes" id="UP000694569">
    <property type="component" value="Unplaced"/>
</dbReference>
<sequence>MDTNMDLDELVILAENPYLIQRMLRRKRRFWVNPLLVKRSRLGEFHHLHDDLQKDAAKFFDYYRMRLETFTYILDAIRSSITKSSNFRDTISPEERLTVTLRYLATGSSFKTLGYSFRISDVTVGRIVRETCKAIWDKLQPLHMSFPKNEEMGPIIEGFWERWHFPNCVGCIEGKHIRILNPKHSGSMFRNYKQFFSIVLHAVAGPDYRFIAVDVGAYGKESNGGIFSNSNLSWQLERGALGVHRHTALPGTGIMTPCVLLGDEAYPLKTYLMRPYPASRLGPSETIFNVRLSKARQVVECAFEIMTSKWRILHKAMEVNPVFANKIVKCICLLHNIVIEKEGEQQAATFATSERVVPGRRFAHLGENRGVTSSIKIREKFKSFFCTQEVDM</sequence>
<keyword evidence="4" id="KW-0540">Nuclease</keyword>
<comment type="subcellular location">
    <subcellularLocation>
        <location evidence="2">Nucleus</location>
    </subcellularLocation>
</comment>
<dbReference type="GO" id="GO:0005634">
    <property type="term" value="C:nucleus"/>
    <property type="evidence" value="ECO:0007669"/>
    <property type="project" value="UniProtKB-SubCell"/>
</dbReference>
<reference evidence="9" key="1">
    <citation type="submission" date="2025-08" db="UniProtKB">
        <authorList>
            <consortium name="Ensembl"/>
        </authorList>
    </citation>
    <scope>IDENTIFICATION</scope>
</reference>